<keyword evidence="3" id="KW-1185">Reference proteome</keyword>
<name>A0A7N2LS63_QUELO</name>
<organism evidence="2 3">
    <name type="scientific">Quercus lobata</name>
    <name type="common">Valley oak</name>
    <dbReference type="NCBI Taxonomy" id="97700"/>
    <lineage>
        <taxon>Eukaryota</taxon>
        <taxon>Viridiplantae</taxon>
        <taxon>Streptophyta</taxon>
        <taxon>Embryophyta</taxon>
        <taxon>Tracheophyta</taxon>
        <taxon>Spermatophyta</taxon>
        <taxon>Magnoliopsida</taxon>
        <taxon>eudicotyledons</taxon>
        <taxon>Gunneridae</taxon>
        <taxon>Pentapetalae</taxon>
        <taxon>rosids</taxon>
        <taxon>fabids</taxon>
        <taxon>Fagales</taxon>
        <taxon>Fagaceae</taxon>
        <taxon>Quercus</taxon>
    </lineage>
</organism>
<dbReference type="GO" id="GO:0003676">
    <property type="term" value="F:nucleic acid binding"/>
    <property type="evidence" value="ECO:0007669"/>
    <property type="project" value="InterPro"/>
</dbReference>
<dbReference type="InterPro" id="IPR002156">
    <property type="entry name" value="RNaseH_domain"/>
</dbReference>
<dbReference type="InParanoid" id="A0A7N2LS63"/>
<dbReference type="AlphaFoldDB" id="A0A7N2LS63"/>
<reference evidence="2" key="2">
    <citation type="submission" date="2021-01" db="UniProtKB">
        <authorList>
            <consortium name="EnsemblPlants"/>
        </authorList>
    </citation>
    <scope>IDENTIFICATION</scope>
</reference>
<sequence>MVVFEGNLTVVINALIHSTGELSSYGNIIEDICVQASVFQFVEFNHVNRVYNFVADALAKKANSVLGLYVQLEDLHIGIVPFVLRDVY</sequence>
<protein>
    <recommendedName>
        <fullName evidence="1">RNase H type-1 domain-containing protein</fullName>
    </recommendedName>
</protein>
<dbReference type="GO" id="GO:0004523">
    <property type="term" value="F:RNA-DNA hybrid ribonuclease activity"/>
    <property type="evidence" value="ECO:0007669"/>
    <property type="project" value="InterPro"/>
</dbReference>
<dbReference type="Gramene" id="QL05p054117:mrna">
    <property type="protein sequence ID" value="QL05p054117:mrna"/>
    <property type="gene ID" value="QL05p054117"/>
</dbReference>
<evidence type="ECO:0000313" key="2">
    <source>
        <dbReference type="EnsemblPlants" id="QL05p054117:mrna"/>
    </source>
</evidence>
<feature type="domain" description="RNase H type-1" evidence="1">
    <location>
        <begin position="2"/>
        <end position="62"/>
    </location>
</feature>
<dbReference type="Pfam" id="PF13456">
    <property type="entry name" value="RVT_3"/>
    <property type="match status" value="1"/>
</dbReference>
<accession>A0A7N2LS63</accession>
<evidence type="ECO:0000313" key="3">
    <source>
        <dbReference type="Proteomes" id="UP000594261"/>
    </source>
</evidence>
<proteinExistence type="predicted"/>
<evidence type="ECO:0000259" key="1">
    <source>
        <dbReference type="Pfam" id="PF13456"/>
    </source>
</evidence>
<dbReference type="EnsemblPlants" id="QL05p054117:mrna">
    <property type="protein sequence ID" value="QL05p054117:mrna"/>
    <property type="gene ID" value="QL05p054117"/>
</dbReference>
<reference evidence="2 3" key="1">
    <citation type="journal article" date="2016" name="G3 (Bethesda)">
        <title>First Draft Assembly and Annotation of the Genome of a California Endemic Oak Quercus lobata Nee (Fagaceae).</title>
        <authorList>
            <person name="Sork V.L."/>
            <person name="Fitz-Gibbon S.T."/>
            <person name="Puiu D."/>
            <person name="Crepeau M."/>
            <person name="Gugger P.F."/>
            <person name="Sherman R."/>
            <person name="Stevens K."/>
            <person name="Langley C.H."/>
            <person name="Pellegrini M."/>
            <person name="Salzberg S.L."/>
        </authorList>
    </citation>
    <scope>NUCLEOTIDE SEQUENCE [LARGE SCALE GENOMIC DNA]</scope>
    <source>
        <strain evidence="2 3">cv. SW786</strain>
    </source>
</reference>
<dbReference type="EMBL" id="LRBV02000005">
    <property type="status" value="NOT_ANNOTATED_CDS"/>
    <property type="molecule type" value="Genomic_DNA"/>
</dbReference>
<dbReference type="Proteomes" id="UP000594261">
    <property type="component" value="Chromosome 5"/>
</dbReference>